<dbReference type="PROSITE" id="PS52016">
    <property type="entry name" value="TONB_DEPENDENT_REC_3"/>
    <property type="match status" value="1"/>
</dbReference>
<dbReference type="SUPFAM" id="SSF56935">
    <property type="entry name" value="Porins"/>
    <property type="match status" value="1"/>
</dbReference>
<dbReference type="Gene3D" id="2.170.130.10">
    <property type="entry name" value="TonB-dependent receptor, plug domain"/>
    <property type="match status" value="1"/>
</dbReference>
<accession>A0A1V1P6F8</accession>
<keyword evidence="1" id="KW-0472">Membrane</keyword>
<organism evidence="3 4">
    <name type="scientific">Candidatus Magnetoglobus multicellularis str. Araruama</name>
    <dbReference type="NCBI Taxonomy" id="890399"/>
    <lineage>
        <taxon>Bacteria</taxon>
        <taxon>Pseudomonadati</taxon>
        <taxon>Thermodesulfobacteriota</taxon>
        <taxon>Desulfobacteria</taxon>
        <taxon>Desulfobacterales</taxon>
        <taxon>Desulfobacteraceae</taxon>
        <taxon>Candidatus Magnetoglobus</taxon>
    </lineage>
</organism>
<dbReference type="InterPro" id="IPR012910">
    <property type="entry name" value="Plug_dom"/>
</dbReference>
<gene>
    <name evidence="3" type="ORF">OMM_08862</name>
</gene>
<evidence type="ECO:0000313" key="4">
    <source>
        <dbReference type="Proteomes" id="UP000189670"/>
    </source>
</evidence>
<dbReference type="PANTHER" id="PTHR30069">
    <property type="entry name" value="TONB-DEPENDENT OUTER MEMBRANE RECEPTOR"/>
    <property type="match status" value="1"/>
</dbReference>
<dbReference type="PANTHER" id="PTHR30069:SF27">
    <property type="entry name" value="BLL4766 PROTEIN"/>
    <property type="match status" value="1"/>
</dbReference>
<dbReference type="InterPro" id="IPR037066">
    <property type="entry name" value="Plug_dom_sf"/>
</dbReference>
<keyword evidence="1" id="KW-0813">Transport</keyword>
<reference evidence="4" key="1">
    <citation type="submission" date="2012-11" db="EMBL/GenBank/DDBJ databases">
        <authorList>
            <person name="Lucero-Rivera Y.E."/>
            <person name="Tovar-Ramirez D."/>
        </authorList>
    </citation>
    <scope>NUCLEOTIDE SEQUENCE [LARGE SCALE GENOMIC DNA]</scope>
    <source>
        <strain evidence="4">Araruama</strain>
    </source>
</reference>
<evidence type="ECO:0000259" key="2">
    <source>
        <dbReference type="Pfam" id="PF07715"/>
    </source>
</evidence>
<comment type="similarity">
    <text evidence="1">Belongs to the TonB-dependent receptor family.</text>
</comment>
<keyword evidence="1" id="KW-0812">Transmembrane</keyword>
<proteinExistence type="inferred from homology"/>
<name>A0A1V1P6F8_9BACT</name>
<dbReference type="Pfam" id="PF07715">
    <property type="entry name" value="Plug"/>
    <property type="match status" value="1"/>
</dbReference>
<keyword evidence="1" id="KW-0998">Cell outer membrane</keyword>
<feature type="domain" description="TonB-dependent receptor plug" evidence="2">
    <location>
        <begin position="38"/>
        <end position="146"/>
    </location>
</feature>
<dbReference type="GO" id="GO:0044718">
    <property type="term" value="P:siderophore transmembrane transport"/>
    <property type="evidence" value="ECO:0007669"/>
    <property type="project" value="TreeGrafter"/>
</dbReference>
<evidence type="ECO:0000256" key="1">
    <source>
        <dbReference type="PROSITE-ProRule" id="PRU01360"/>
    </source>
</evidence>
<protein>
    <recommendedName>
        <fullName evidence="2">TonB-dependent receptor plug domain-containing protein</fullName>
    </recommendedName>
</protein>
<dbReference type="GO" id="GO:0015344">
    <property type="term" value="F:siderophore uptake transmembrane transporter activity"/>
    <property type="evidence" value="ECO:0007669"/>
    <property type="project" value="TreeGrafter"/>
</dbReference>
<keyword evidence="1" id="KW-1134">Transmembrane beta strand</keyword>
<evidence type="ECO:0000313" key="3">
    <source>
        <dbReference type="EMBL" id="ETR70374.1"/>
    </source>
</evidence>
<sequence length="209" mass="23695">MMNQEPEFHLMGDLEDEFEWLQAETMIYSVNKYPEDLFTIPAAVYKINSDDICRSAALNIPDILRLTPGTHVSQFNTSDWSISIRGFTAELVNNLLVMMDGRTLYTPIFSGVFWNYVDTIIEDIDSIEVIRGPGGTIWGANAVNGVINIISKKVQDTQGMFMTYDASFNQVQTSVRYGGSLDSQRFYRVWMKAFKKKKSRNSCGGIARL</sequence>
<comment type="subcellular location">
    <subcellularLocation>
        <location evidence="1">Cell outer membrane</location>
        <topology evidence="1">Multi-pass membrane protein</topology>
    </subcellularLocation>
</comment>
<dbReference type="GO" id="GO:0009279">
    <property type="term" value="C:cell outer membrane"/>
    <property type="evidence" value="ECO:0007669"/>
    <property type="project" value="UniProtKB-SubCell"/>
</dbReference>
<dbReference type="AlphaFoldDB" id="A0A1V1P6F8"/>
<comment type="caution">
    <text evidence="3">The sequence shown here is derived from an EMBL/GenBank/DDBJ whole genome shotgun (WGS) entry which is preliminary data.</text>
</comment>
<dbReference type="Proteomes" id="UP000189670">
    <property type="component" value="Unassembled WGS sequence"/>
</dbReference>
<dbReference type="InterPro" id="IPR039426">
    <property type="entry name" value="TonB-dep_rcpt-like"/>
</dbReference>
<dbReference type="EMBL" id="ATBP01000435">
    <property type="protein sequence ID" value="ETR70374.1"/>
    <property type="molecule type" value="Genomic_DNA"/>
</dbReference>